<comment type="caution">
    <text evidence="6">The sequence shown here is derived from an EMBL/GenBank/DDBJ whole genome shotgun (WGS) entry which is preliminary data.</text>
</comment>
<proteinExistence type="predicted"/>
<feature type="domain" description="Poly-beta-hydroxybutyrate polymerase N-terminal" evidence="4">
    <location>
        <begin position="128"/>
        <end position="298"/>
    </location>
</feature>
<evidence type="ECO:0000256" key="1">
    <source>
        <dbReference type="ARBA" id="ARBA00022679"/>
    </source>
</evidence>
<dbReference type="EMBL" id="FNZM01000014">
    <property type="protein sequence ID" value="SEK04324.1"/>
    <property type="molecule type" value="Genomic_DNA"/>
</dbReference>
<dbReference type="GO" id="GO:0042619">
    <property type="term" value="P:poly-hydroxybutyrate biosynthetic process"/>
    <property type="evidence" value="ECO:0007669"/>
    <property type="project" value="InterPro"/>
</dbReference>
<evidence type="ECO:0000259" key="5">
    <source>
        <dbReference type="Pfam" id="PF12551"/>
    </source>
</evidence>
<dbReference type="InterPro" id="IPR022211">
    <property type="entry name" value="PHBC_N"/>
</dbReference>
<evidence type="ECO:0000256" key="3">
    <source>
        <dbReference type="SAM" id="MobiDB-lite"/>
    </source>
</evidence>
<evidence type="ECO:0000259" key="4">
    <source>
        <dbReference type="Pfam" id="PF07167"/>
    </source>
</evidence>
<feature type="domain" description="Poly-beta-hydroxybutyrate polymerase N-terminal" evidence="5">
    <location>
        <begin position="52"/>
        <end position="89"/>
    </location>
</feature>
<accession>A0AAQ1GJE0</accession>
<keyword evidence="1" id="KW-0808">Transferase</keyword>
<feature type="compositionally biased region" description="Low complexity" evidence="3">
    <location>
        <begin position="26"/>
        <end position="36"/>
    </location>
</feature>
<dbReference type="AlphaFoldDB" id="A0AAQ1GJE0"/>
<dbReference type="Gene3D" id="3.40.50.1820">
    <property type="entry name" value="alpha/beta hydrolase"/>
    <property type="match status" value="1"/>
</dbReference>
<organism evidence="6 7">
    <name type="scientific">Paraburkholderia tropica</name>
    <dbReference type="NCBI Taxonomy" id="92647"/>
    <lineage>
        <taxon>Bacteria</taxon>
        <taxon>Pseudomonadati</taxon>
        <taxon>Pseudomonadota</taxon>
        <taxon>Betaproteobacteria</taxon>
        <taxon>Burkholderiales</taxon>
        <taxon>Burkholderiaceae</taxon>
        <taxon>Paraburkholderia</taxon>
    </lineage>
</organism>
<feature type="region of interest" description="Disordered" evidence="3">
    <location>
        <begin position="1"/>
        <end position="52"/>
    </location>
</feature>
<dbReference type="Pfam" id="PF12551">
    <property type="entry name" value="PHBC_N"/>
    <property type="match status" value="1"/>
</dbReference>
<dbReference type="Proteomes" id="UP000183529">
    <property type="component" value="Unassembled WGS sequence"/>
</dbReference>
<reference evidence="6 7" key="1">
    <citation type="submission" date="2016-10" db="EMBL/GenBank/DDBJ databases">
        <authorList>
            <person name="Varghese N."/>
            <person name="Submissions S."/>
        </authorList>
    </citation>
    <scope>NUCLEOTIDE SEQUENCE [LARGE SCALE GENOMIC DNA]</scope>
    <source>
        <strain evidence="6 7">LMG 22274</strain>
    </source>
</reference>
<dbReference type="InterPro" id="IPR029058">
    <property type="entry name" value="AB_hydrolase_fold"/>
</dbReference>
<evidence type="ECO:0000313" key="7">
    <source>
        <dbReference type="Proteomes" id="UP000183529"/>
    </source>
</evidence>
<gene>
    <name evidence="6" type="ORF">SAMN05216550_11440</name>
</gene>
<keyword evidence="2" id="KW-0012">Acyltransferase</keyword>
<evidence type="ECO:0000313" key="6">
    <source>
        <dbReference type="EMBL" id="SEK04324.1"/>
    </source>
</evidence>
<dbReference type="RefSeq" id="WP_074985631.1">
    <property type="nucleotide sequence ID" value="NZ_CADFGN010000012.1"/>
</dbReference>
<evidence type="ECO:0000256" key="2">
    <source>
        <dbReference type="ARBA" id="ARBA00023315"/>
    </source>
</evidence>
<dbReference type="SUPFAM" id="SSF53474">
    <property type="entry name" value="alpha/beta-Hydrolases"/>
    <property type="match status" value="1"/>
</dbReference>
<dbReference type="GO" id="GO:0016746">
    <property type="term" value="F:acyltransferase activity"/>
    <property type="evidence" value="ECO:0007669"/>
    <property type="project" value="UniProtKB-KW"/>
</dbReference>
<dbReference type="PANTHER" id="PTHR36837:SF5">
    <property type="entry name" value="POLY-3-HYDROXYBUTYRATE SYNTHASE"/>
    <property type="match status" value="1"/>
</dbReference>
<protein>
    <submittedName>
        <fullName evidence="6">Polyhydroxyalkanoate synthase</fullName>
    </submittedName>
</protein>
<dbReference type="PANTHER" id="PTHR36837">
    <property type="entry name" value="POLY(3-HYDROXYALKANOATE) POLYMERASE SUBUNIT PHAC"/>
    <property type="match status" value="1"/>
</dbReference>
<dbReference type="InterPro" id="IPR010941">
    <property type="entry name" value="PhaC_N"/>
</dbReference>
<dbReference type="InterPro" id="IPR051321">
    <property type="entry name" value="PHA/PHB_synthase"/>
</dbReference>
<sequence>MKPTRTRSALAQPRPPLSGAEGGTGRETAGATAPRAKGVDAPPPPLAPDWRDPLDQAARAALTLQASGLSPVSASLAWLDWSTHLASAPATCFALTTRAWSDALAAWGAAWPGAASSTQDPPPGASADARFAAPAWSAWPYSAWRDGYLRTQSWWREATETVAGVDPHRADLVRFMVRLWLDAASPGNFAATNPVVLDAARASGGANFVAGYRHWLEDCAAQARRAAGGPPEPLAFVPGRDVAVTPGKVVWRNALCELLQYAPTTPDVAREPVFIVPSWIMKYYVLDLQPHNSLVRFLVDQGFTVFMLSWHNPSPAERDWHLDDYLNAVFEALAAARARCGDAPAHAVGYCLGGTLLAIAAAALGREPQAVNGSAPMQADALRTVSLLAAQTDFRAPGELRFFIGESELAALDALMARQGCLEGEQMAATFQLLNSRDLVWSRAVNEYLLGQRSKPNDLMSWNADTTRMPYRMHSEYLRRLYLHNDLAQGRYRVNGHAVSLADIAQPMFMVGTERDHVSPWRSVYQLLHMTRNPATFVLTSGGHNAGIVSEPGHPRRHYRCGNREAGAPWQPPQSFFDETPPVEGSWWPRFAQWLHAQSSEKISARGLEEGLVNAPGVYIFER</sequence>
<name>A0AAQ1GJE0_9BURK</name>
<dbReference type="Pfam" id="PF07167">
    <property type="entry name" value="PhaC_N"/>
    <property type="match status" value="1"/>
</dbReference>